<dbReference type="Pfam" id="PF05685">
    <property type="entry name" value="Uma2"/>
    <property type="match status" value="1"/>
</dbReference>
<proteinExistence type="predicted"/>
<keyword evidence="2" id="KW-0540">Nuclease</keyword>
<evidence type="ECO:0000313" key="2">
    <source>
        <dbReference type="EMBL" id="MTF40326.1"/>
    </source>
</evidence>
<evidence type="ECO:0000313" key="3">
    <source>
        <dbReference type="Proteomes" id="UP000437131"/>
    </source>
</evidence>
<dbReference type="CDD" id="cd06260">
    <property type="entry name" value="DUF820-like"/>
    <property type="match status" value="1"/>
</dbReference>
<dbReference type="SUPFAM" id="SSF52980">
    <property type="entry name" value="Restriction endonuclease-like"/>
    <property type="match status" value="1"/>
</dbReference>
<dbReference type="PANTHER" id="PTHR34107">
    <property type="entry name" value="SLL0198 PROTEIN-RELATED"/>
    <property type="match status" value="1"/>
</dbReference>
<feature type="domain" description="Putative restriction endonuclease" evidence="1">
    <location>
        <begin position="16"/>
        <end position="183"/>
    </location>
</feature>
<dbReference type="EMBL" id="WMIA01000025">
    <property type="protein sequence ID" value="MTF40326.1"/>
    <property type="molecule type" value="Genomic_DNA"/>
</dbReference>
<accession>A0A844H2E4</accession>
<protein>
    <submittedName>
        <fullName evidence="2">Uma2 family endonuclease</fullName>
    </submittedName>
</protein>
<dbReference type="PANTHER" id="PTHR34107:SF1">
    <property type="entry name" value="SLL0198 PROTEIN"/>
    <property type="match status" value="1"/>
</dbReference>
<sequence>MKQSKTIELLPKSISLEAFLQQPETKPPREYINGKIIEKPMPKGKHSLLQTELATEINYSLKKKRIGRAFNELRCTFGDKSLIPDISVFQTVNIPVDENGEIANNFNIPPDWTIEILSPEQSPIKVIKNISHCLDYGTQLGWLIDPSEQCILVYAPSQQVKIFENPDTIITTPNFAQDFSLTVGDLFNLLIIN</sequence>
<dbReference type="InterPro" id="IPR012296">
    <property type="entry name" value="Nuclease_put_TT1808"/>
</dbReference>
<dbReference type="InterPro" id="IPR011335">
    <property type="entry name" value="Restrct_endonuc-II-like"/>
</dbReference>
<comment type="caution">
    <text evidence="2">The sequence shown here is derived from an EMBL/GenBank/DDBJ whole genome shotgun (WGS) entry which is preliminary data.</text>
</comment>
<evidence type="ECO:0000259" key="1">
    <source>
        <dbReference type="Pfam" id="PF05685"/>
    </source>
</evidence>
<dbReference type="Proteomes" id="UP000437131">
    <property type="component" value="Unassembled WGS sequence"/>
</dbReference>
<dbReference type="GO" id="GO:0004519">
    <property type="term" value="F:endonuclease activity"/>
    <property type="evidence" value="ECO:0007669"/>
    <property type="project" value="UniProtKB-KW"/>
</dbReference>
<reference evidence="2 3" key="1">
    <citation type="submission" date="2019-11" db="EMBL/GenBank/DDBJ databases">
        <title>Isolation of a new High Light Tolerant Cyanobacteria.</title>
        <authorList>
            <person name="Dobson Z."/>
            <person name="Vaughn N."/>
            <person name="Vaughn M."/>
            <person name="Fromme P."/>
            <person name="Mazor Y."/>
        </authorList>
    </citation>
    <scope>NUCLEOTIDE SEQUENCE [LARGE SCALE GENOMIC DNA]</scope>
    <source>
        <strain evidence="2 3">0216</strain>
    </source>
</reference>
<dbReference type="InterPro" id="IPR008538">
    <property type="entry name" value="Uma2"/>
</dbReference>
<gene>
    <name evidence="2" type="ORF">GGC33_15510</name>
</gene>
<keyword evidence="2" id="KW-0255">Endonuclease</keyword>
<dbReference type="RefSeq" id="WP_155084533.1">
    <property type="nucleotide sequence ID" value="NZ_WMIA01000025.1"/>
</dbReference>
<dbReference type="Gene3D" id="3.90.1570.10">
    <property type="entry name" value="tt1808, chain A"/>
    <property type="match status" value="1"/>
</dbReference>
<dbReference type="AlphaFoldDB" id="A0A844H2E4"/>
<keyword evidence="2" id="KW-0378">Hydrolase</keyword>
<name>A0A844H2E4_9CHRO</name>
<organism evidence="2 3">
    <name type="scientific">Cyanobacterium aponinum 0216</name>
    <dbReference type="NCBI Taxonomy" id="2676140"/>
    <lineage>
        <taxon>Bacteria</taxon>
        <taxon>Bacillati</taxon>
        <taxon>Cyanobacteriota</taxon>
        <taxon>Cyanophyceae</taxon>
        <taxon>Oscillatoriophycideae</taxon>
        <taxon>Chroococcales</taxon>
        <taxon>Geminocystaceae</taxon>
        <taxon>Cyanobacterium</taxon>
    </lineage>
</organism>